<dbReference type="PANTHER" id="PTHR30327">
    <property type="entry name" value="UNCHARACTERIZED PROTEIN YQGE"/>
    <property type="match status" value="1"/>
</dbReference>
<comment type="similarity">
    <text evidence="1">Belongs to the UPF0301 (AlgH) family.</text>
</comment>
<evidence type="ECO:0000256" key="1">
    <source>
        <dbReference type="ARBA" id="ARBA00009600"/>
    </source>
</evidence>
<accession>A0A975PG76</accession>
<dbReference type="GO" id="GO:0005829">
    <property type="term" value="C:cytosol"/>
    <property type="evidence" value="ECO:0007669"/>
    <property type="project" value="TreeGrafter"/>
</dbReference>
<dbReference type="Proteomes" id="UP000676169">
    <property type="component" value="Chromosome"/>
</dbReference>
<dbReference type="RefSeq" id="WP_211633640.1">
    <property type="nucleotide sequence ID" value="NZ_CP073100.1"/>
</dbReference>
<dbReference type="AlphaFoldDB" id="A0A975PG76"/>
<dbReference type="Gene3D" id="3.40.1740.10">
    <property type="entry name" value="VC0467-like"/>
    <property type="match status" value="1"/>
</dbReference>
<protein>
    <submittedName>
        <fullName evidence="2">YqgE/AlgH family protein</fullName>
    </submittedName>
</protein>
<evidence type="ECO:0000313" key="2">
    <source>
        <dbReference type="EMBL" id="QUE52508.1"/>
    </source>
</evidence>
<reference evidence="2" key="1">
    <citation type="submission" date="2021-04" db="EMBL/GenBank/DDBJ databases">
        <title>Luteolibacter sp. 32A isolated from the skin of an Anderson's salamander (Ambystoma andersonii).</title>
        <authorList>
            <person name="Spergser J."/>
            <person name="Busse H.-J."/>
        </authorList>
    </citation>
    <scope>NUCLEOTIDE SEQUENCE</scope>
    <source>
        <strain evidence="2">32A</strain>
    </source>
</reference>
<gene>
    <name evidence="2" type="ORF">KBB96_06340</name>
</gene>
<evidence type="ECO:0000313" key="3">
    <source>
        <dbReference type="Proteomes" id="UP000676169"/>
    </source>
</evidence>
<dbReference type="EMBL" id="CP073100">
    <property type="protein sequence ID" value="QUE52508.1"/>
    <property type="molecule type" value="Genomic_DNA"/>
</dbReference>
<dbReference type="InterPro" id="IPR003774">
    <property type="entry name" value="AlgH-like"/>
</dbReference>
<dbReference type="KEGG" id="lamb:KBB96_06340"/>
<name>A0A975PG76_9BACT</name>
<keyword evidence="3" id="KW-1185">Reference proteome</keyword>
<proteinExistence type="inferred from homology"/>
<dbReference type="PANTHER" id="PTHR30327:SF1">
    <property type="entry name" value="UPF0301 PROTEIN YQGE"/>
    <property type="match status" value="1"/>
</dbReference>
<dbReference type="Pfam" id="PF02622">
    <property type="entry name" value="DUF179"/>
    <property type="match status" value="1"/>
</dbReference>
<sequence>MDSVIGAETALLYHASVESKPSSSDQPIALQGQLLLADPSLRDGVFDHSVVLLAEHSSKTGAFGLVLNHPTGHVVGDLLKDEAFAPLRKVAVHQGGPVSCEHLTFSAFWWNHEKKQLRWAIRISAEDAIAHSHRPGTLIRAFIGYSGWNPGQLETELRRNSWITTQPDNALLGQNHDRELWTEILRHLSPYHRILAEAPPDPFLN</sequence>
<organism evidence="2 3">
    <name type="scientific">Luteolibacter ambystomatis</name>
    <dbReference type="NCBI Taxonomy" id="2824561"/>
    <lineage>
        <taxon>Bacteria</taxon>
        <taxon>Pseudomonadati</taxon>
        <taxon>Verrucomicrobiota</taxon>
        <taxon>Verrucomicrobiia</taxon>
        <taxon>Verrucomicrobiales</taxon>
        <taxon>Verrucomicrobiaceae</taxon>
        <taxon>Luteolibacter</taxon>
    </lineage>
</organism>
<dbReference type="SUPFAM" id="SSF143456">
    <property type="entry name" value="VC0467-like"/>
    <property type="match status" value="1"/>
</dbReference>